<dbReference type="GO" id="GO:0046914">
    <property type="term" value="F:transition metal ion binding"/>
    <property type="evidence" value="ECO:0007669"/>
    <property type="project" value="TreeGrafter"/>
</dbReference>
<dbReference type="PANTHER" id="PTHR30097:SF15">
    <property type="entry name" value="CATION EFFLUX SYSTEM PROTEIN CUSB"/>
    <property type="match status" value="1"/>
</dbReference>
<feature type="domain" description="Multidrug resistance protein MdtA-like C-terminal permuted SH3" evidence="6">
    <location>
        <begin position="382"/>
        <end position="435"/>
    </location>
</feature>
<protein>
    <submittedName>
        <fullName evidence="7">Efflux transporter, RND family, MFP subunit</fullName>
    </submittedName>
</protein>
<reference evidence="7 8" key="1">
    <citation type="journal article" date="2011" name="J. Bacteriol.">
        <title>Genome sequence of 'Pedosphaera parvula' Ellin514, an aerobic Verrucomicrobial isolate from pasture soil.</title>
        <authorList>
            <person name="Kant R."/>
            <person name="van Passel M.W."/>
            <person name="Sangwan P."/>
            <person name="Palva A."/>
            <person name="Lucas S."/>
            <person name="Copeland A."/>
            <person name="Lapidus A."/>
            <person name="Glavina Del Rio T."/>
            <person name="Dalin E."/>
            <person name="Tice H."/>
            <person name="Bruce D."/>
            <person name="Goodwin L."/>
            <person name="Pitluck S."/>
            <person name="Chertkov O."/>
            <person name="Larimer F.W."/>
            <person name="Land M.L."/>
            <person name="Hauser L."/>
            <person name="Brettin T.S."/>
            <person name="Detter J.C."/>
            <person name="Han S."/>
            <person name="de Vos W.M."/>
            <person name="Janssen P.H."/>
            <person name="Smidt H."/>
        </authorList>
    </citation>
    <scope>NUCLEOTIDE SEQUENCE [LARGE SCALE GENOMIC DNA]</scope>
    <source>
        <strain evidence="7 8">Ellin514</strain>
    </source>
</reference>
<dbReference type="Gene3D" id="2.40.30.170">
    <property type="match status" value="1"/>
</dbReference>
<organism evidence="7 8">
    <name type="scientific">Pedosphaera parvula (strain Ellin514)</name>
    <dbReference type="NCBI Taxonomy" id="320771"/>
    <lineage>
        <taxon>Bacteria</taxon>
        <taxon>Pseudomonadati</taxon>
        <taxon>Verrucomicrobiota</taxon>
        <taxon>Pedosphaerae</taxon>
        <taxon>Pedosphaerales</taxon>
        <taxon>Pedosphaeraceae</taxon>
        <taxon>Pedosphaera</taxon>
    </lineage>
</organism>
<keyword evidence="8" id="KW-1185">Reference proteome</keyword>
<dbReference type="EMBL" id="ABOX02000009">
    <property type="protein sequence ID" value="EEF61620.1"/>
    <property type="molecule type" value="Genomic_DNA"/>
</dbReference>
<evidence type="ECO:0000313" key="7">
    <source>
        <dbReference type="EMBL" id="EEF61620.1"/>
    </source>
</evidence>
<dbReference type="InterPro" id="IPR058792">
    <property type="entry name" value="Beta-barrel_RND_2"/>
</dbReference>
<evidence type="ECO:0000259" key="3">
    <source>
        <dbReference type="Pfam" id="PF19335"/>
    </source>
</evidence>
<dbReference type="InterPro" id="IPR006143">
    <property type="entry name" value="RND_pump_MFP"/>
</dbReference>
<comment type="similarity">
    <text evidence="1">Belongs to the membrane fusion protein (MFP) (TC 8.A.1) family.</text>
</comment>
<proteinExistence type="inferred from homology"/>
<comment type="caution">
    <text evidence="7">The sequence shown here is derived from an EMBL/GenBank/DDBJ whole genome shotgun (WGS) entry which is preliminary data.</text>
</comment>
<evidence type="ECO:0000256" key="2">
    <source>
        <dbReference type="ARBA" id="ARBA00022448"/>
    </source>
</evidence>
<dbReference type="GO" id="GO:0016020">
    <property type="term" value="C:membrane"/>
    <property type="evidence" value="ECO:0007669"/>
    <property type="project" value="InterPro"/>
</dbReference>
<dbReference type="Pfam" id="PF25954">
    <property type="entry name" value="Beta-barrel_RND_2"/>
    <property type="match status" value="1"/>
</dbReference>
<evidence type="ECO:0000259" key="6">
    <source>
        <dbReference type="Pfam" id="PF25967"/>
    </source>
</evidence>
<dbReference type="STRING" id="320771.Cflav_PD4299"/>
<dbReference type="RefSeq" id="WP_007414512.1">
    <property type="nucleotide sequence ID" value="NZ_ABOX02000009.1"/>
</dbReference>
<evidence type="ECO:0000256" key="1">
    <source>
        <dbReference type="ARBA" id="ARBA00009477"/>
    </source>
</evidence>
<sequence precursor="true">MNNFKPFCRIIRRDLPITRWGAALLLLTGFILFVTSCSPRKESKPGNVDYYTCSMHPSVHLLDPDAKCPICGMNLIPVLKKGQTNQSTMDQAGHEHARMLAEPAAGQRDQIAATNADSSYRSMQEFAIPMERQQSIGVTYAVATNKPLQRTIRTVGTVAYDKQHHWDFVARVDGYVQKLYVSSRGEVVDKGQPLLSIYSPDLLTTQQELLDLLRMRDQAQKSGSQTTFASSERLIASAERRLQLWNITTNQIVEIEKSRQPCEALMLYSPFKGVVQDLVVDQGRRVSMGDHLVDVADLSSVWVWAEFYQDDIPLLKTGQPVTVTSASLPGETFSGRISVVDPFVNEATRTARVRLQIENTKMKLRPDMYVNAELAVDLGEGLTVPVTAIMPTGQRNIVFVDKGEGKLEPRQVELGGKFNSDYLVKAGLKDGDRVVNSANFLIDAEAKVQGALKSW</sequence>
<dbReference type="Pfam" id="PF19335">
    <property type="entry name" value="HMBD"/>
    <property type="match status" value="1"/>
</dbReference>
<dbReference type="GO" id="GO:0015679">
    <property type="term" value="P:plasma membrane copper ion transport"/>
    <property type="evidence" value="ECO:0007669"/>
    <property type="project" value="TreeGrafter"/>
</dbReference>
<dbReference type="Pfam" id="PF25919">
    <property type="entry name" value="BSH_CusB"/>
    <property type="match status" value="1"/>
</dbReference>
<feature type="domain" description="Heavy metal binding" evidence="3">
    <location>
        <begin position="50"/>
        <end position="78"/>
    </location>
</feature>
<dbReference type="NCBIfam" id="TIGR01730">
    <property type="entry name" value="RND_mfp"/>
    <property type="match status" value="1"/>
</dbReference>
<dbReference type="Pfam" id="PF25967">
    <property type="entry name" value="RND-MFP_C"/>
    <property type="match status" value="1"/>
</dbReference>
<accession>B9XEW0</accession>
<dbReference type="AlphaFoldDB" id="B9XEW0"/>
<dbReference type="FunFam" id="2.40.30.170:FF:000010">
    <property type="entry name" value="Efflux RND transporter periplasmic adaptor subunit"/>
    <property type="match status" value="1"/>
</dbReference>
<evidence type="ECO:0000313" key="8">
    <source>
        <dbReference type="Proteomes" id="UP000003688"/>
    </source>
</evidence>
<dbReference type="InterPro" id="IPR058790">
    <property type="entry name" value="BSH_CusB"/>
</dbReference>
<evidence type="ECO:0000259" key="5">
    <source>
        <dbReference type="Pfam" id="PF25954"/>
    </source>
</evidence>
<gene>
    <name evidence="7" type="ORF">Cflav_PD4299</name>
</gene>
<name>B9XEW0_PEDPL</name>
<dbReference type="Proteomes" id="UP000003688">
    <property type="component" value="Unassembled WGS sequence"/>
</dbReference>
<dbReference type="GO" id="GO:0022857">
    <property type="term" value="F:transmembrane transporter activity"/>
    <property type="evidence" value="ECO:0007669"/>
    <property type="project" value="InterPro"/>
</dbReference>
<feature type="domain" description="CusB-like barrel-sandwich hybrid" evidence="4">
    <location>
        <begin position="170"/>
        <end position="295"/>
    </location>
</feature>
<dbReference type="GO" id="GO:0030288">
    <property type="term" value="C:outer membrane-bounded periplasmic space"/>
    <property type="evidence" value="ECO:0007669"/>
    <property type="project" value="TreeGrafter"/>
</dbReference>
<evidence type="ECO:0000259" key="4">
    <source>
        <dbReference type="Pfam" id="PF25919"/>
    </source>
</evidence>
<dbReference type="PANTHER" id="PTHR30097">
    <property type="entry name" value="CATION EFFLUX SYSTEM PROTEIN CUSB"/>
    <property type="match status" value="1"/>
</dbReference>
<dbReference type="Gene3D" id="2.40.420.20">
    <property type="match status" value="1"/>
</dbReference>
<dbReference type="SUPFAM" id="SSF111369">
    <property type="entry name" value="HlyD-like secretion proteins"/>
    <property type="match status" value="1"/>
</dbReference>
<feature type="domain" description="CusB-like beta-barrel" evidence="5">
    <location>
        <begin position="300"/>
        <end position="375"/>
    </location>
</feature>
<dbReference type="InterPro" id="IPR051909">
    <property type="entry name" value="MFP_Cation_Efflux"/>
</dbReference>
<dbReference type="InterPro" id="IPR045800">
    <property type="entry name" value="HMBD"/>
</dbReference>
<dbReference type="GO" id="GO:0060003">
    <property type="term" value="P:copper ion export"/>
    <property type="evidence" value="ECO:0007669"/>
    <property type="project" value="TreeGrafter"/>
</dbReference>
<dbReference type="InterPro" id="IPR058627">
    <property type="entry name" value="MdtA-like_C"/>
</dbReference>
<keyword evidence="2" id="KW-0813">Transport</keyword>